<dbReference type="EMBL" id="JBEWZI010000007">
    <property type="protein sequence ID" value="MET7014278.1"/>
    <property type="molecule type" value="Genomic_DNA"/>
</dbReference>
<keyword evidence="1" id="KW-0255">Endonuclease</keyword>
<sequence length="374" mass="41572">MSKTMATAPRTKVLQPLHQASKSLLEQEWDKVLAEPLAEPLRDEEWGGALETIITKGGSTYPYVLLGQVLAKAADGSINTLCLQDSSLLPGARDVRMLVRNVVVPWNSSVGKPFPGTNPDPYVNNPARYKNFGEEMASKAGNRALYDSLFKIISHVESGGQEEALRFLRLILIETRVALETNKRDYVGPSRASLEDVTKVLEEFLSERSNGVRLQVVCYSVFKAFAEAFPSFGEVRSYSTNSADASGSRAGDVERIADGKVNFAIEVKDRTLTLSDVESSIMKARITDVKNLVFLVQASPLLQERDEIMKRAAHEFTRGIDVNITESISFFKTVLLLLSPEQRAALLRVVHDALHELGAHYKHVHRWVELMKSI</sequence>
<dbReference type="InterPro" id="IPR019066">
    <property type="entry name" value="Restrct_endonuc_II_SacI"/>
</dbReference>
<reference evidence="1 2" key="1">
    <citation type="submission" date="2024-07" db="EMBL/GenBank/DDBJ databases">
        <title>Uliginosibacterium flavum JJ3220;KACC:17644.</title>
        <authorList>
            <person name="Kim M.K."/>
        </authorList>
    </citation>
    <scope>NUCLEOTIDE SEQUENCE [LARGE SCALE GENOMIC DNA]</scope>
    <source>
        <strain evidence="1 2">KACC:17644</strain>
    </source>
</reference>
<evidence type="ECO:0000313" key="2">
    <source>
        <dbReference type="Proteomes" id="UP001549691"/>
    </source>
</evidence>
<proteinExistence type="predicted"/>
<dbReference type="GO" id="GO:0004519">
    <property type="term" value="F:endonuclease activity"/>
    <property type="evidence" value="ECO:0007669"/>
    <property type="project" value="UniProtKB-KW"/>
</dbReference>
<keyword evidence="1" id="KW-0378">Hydrolase</keyword>
<comment type="caution">
    <text evidence="1">The sequence shown here is derived from an EMBL/GenBank/DDBJ whole genome shotgun (WGS) entry which is preliminary data.</text>
</comment>
<name>A0ABV2TMA0_9RHOO</name>
<accession>A0ABV2TMA0</accession>
<keyword evidence="2" id="KW-1185">Reference proteome</keyword>
<evidence type="ECO:0000313" key="1">
    <source>
        <dbReference type="EMBL" id="MET7014278.1"/>
    </source>
</evidence>
<dbReference type="EC" id="3.1.21.-" evidence="1"/>
<dbReference type="Pfam" id="PF09566">
    <property type="entry name" value="RE_SacI"/>
    <property type="match status" value="1"/>
</dbReference>
<organism evidence="1 2">
    <name type="scientific">Uliginosibacterium flavum</name>
    <dbReference type="NCBI Taxonomy" id="1396831"/>
    <lineage>
        <taxon>Bacteria</taxon>
        <taxon>Pseudomonadati</taxon>
        <taxon>Pseudomonadota</taxon>
        <taxon>Betaproteobacteria</taxon>
        <taxon>Rhodocyclales</taxon>
        <taxon>Zoogloeaceae</taxon>
        <taxon>Uliginosibacterium</taxon>
    </lineage>
</organism>
<dbReference type="RefSeq" id="WP_354600737.1">
    <property type="nucleotide sequence ID" value="NZ_JBEWZI010000007.1"/>
</dbReference>
<dbReference type="GO" id="GO:0016787">
    <property type="term" value="F:hydrolase activity"/>
    <property type="evidence" value="ECO:0007669"/>
    <property type="project" value="UniProtKB-KW"/>
</dbReference>
<keyword evidence="1" id="KW-0540">Nuclease</keyword>
<protein>
    <submittedName>
        <fullName evidence="1">Restriction endonuclease, SacI family</fullName>
        <ecNumber evidence="1">3.1.21.-</ecNumber>
    </submittedName>
</protein>
<gene>
    <name evidence="1" type="ORF">ABXR19_08750</name>
</gene>
<dbReference type="Proteomes" id="UP001549691">
    <property type="component" value="Unassembled WGS sequence"/>
</dbReference>